<dbReference type="Gene3D" id="1.10.260.40">
    <property type="entry name" value="lambda repressor-like DNA-binding domains"/>
    <property type="match status" value="1"/>
</dbReference>
<dbReference type="Pfam" id="PF13377">
    <property type="entry name" value="Peripla_BP_3"/>
    <property type="match status" value="1"/>
</dbReference>
<dbReference type="PANTHER" id="PTHR30146:SF109">
    <property type="entry name" value="HTH-TYPE TRANSCRIPTIONAL REGULATOR GALS"/>
    <property type="match status" value="1"/>
</dbReference>
<gene>
    <name evidence="5" type="ORF">E1269_22275</name>
</gene>
<evidence type="ECO:0000259" key="4">
    <source>
        <dbReference type="PROSITE" id="PS50932"/>
    </source>
</evidence>
<evidence type="ECO:0000313" key="5">
    <source>
        <dbReference type="EMBL" id="TDE01978.1"/>
    </source>
</evidence>
<evidence type="ECO:0000256" key="2">
    <source>
        <dbReference type="ARBA" id="ARBA00023125"/>
    </source>
</evidence>
<dbReference type="EMBL" id="SMKZ01000038">
    <property type="protein sequence ID" value="TDE01978.1"/>
    <property type="molecule type" value="Genomic_DNA"/>
</dbReference>
<dbReference type="GO" id="GO:0000976">
    <property type="term" value="F:transcription cis-regulatory region binding"/>
    <property type="evidence" value="ECO:0007669"/>
    <property type="project" value="TreeGrafter"/>
</dbReference>
<dbReference type="PROSITE" id="PS50932">
    <property type="entry name" value="HTH_LACI_2"/>
    <property type="match status" value="1"/>
</dbReference>
<dbReference type="AlphaFoldDB" id="A0A4V2Z0R0"/>
<dbReference type="InterPro" id="IPR046335">
    <property type="entry name" value="LacI/GalR-like_sensor"/>
</dbReference>
<dbReference type="Gene3D" id="3.40.50.2300">
    <property type="match status" value="2"/>
</dbReference>
<dbReference type="SMART" id="SM00354">
    <property type="entry name" value="HTH_LACI"/>
    <property type="match status" value="1"/>
</dbReference>
<protein>
    <submittedName>
        <fullName evidence="5">LacI family transcriptional regulator</fullName>
    </submittedName>
</protein>
<dbReference type="RefSeq" id="WP_131898654.1">
    <property type="nucleotide sequence ID" value="NZ_SMKZ01000038.1"/>
</dbReference>
<keyword evidence="6" id="KW-1185">Reference proteome</keyword>
<dbReference type="CDD" id="cd06267">
    <property type="entry name" value="PBP1_LacI_sugar_binding-like"/>
    <property type="match status" value="1"/>
</dbReference>
<organism evidence="5 6">
    <name type="scientific">Jiangella asiatica</name>
    <dbReference type="NCBI Taxonomy" id="2530372"/>
    <lineage>
        <taxon>Bacteria</taxon>
        <taxon>Bacillati</taxon>
        <taxon>Actinomycetota</taxon>
        <taxon>Actinomycetes</taxon>
        <taxon>Jiangellales</taxon>
        <taxon>Jiangellaceae</taxon>
        <taxon>Jiangella</taxon>
    </lineage>
</organism>
<dbReference type="InterPro" id="IPR028082">
    <property type="entry name" value="Peripla_BP_I"/>
</dbReference>
<dbReference type="SUPFAM" id="SSF47413">
    <property type="entry name" value="lambda repressor-like DNA-binding domains"/>
    <property type="match status" value="1"/>
</dbReference>
<dbReference type="PANTHER" id="PTHR30146">
    <property type="entry name" value="LACI-RELATED TRANSCRIPTIONAL REPRESSOR"/>
    <property type="match status" value="1"/>
</dbReference>
<keyword evidence="3" id="KW-0804">Transcription</keyword>
<name>A0A4V2Z0R0_9ACTN</name>
<keyword evidence="2" id="KW-0238">DNA-binding</keyword>
<dbReference type="Proteomes" id="UP000294739">
    <property type="component" value="Unassembled WGS sequence"/>
</dbReference>
<evidence type="ECO:0000313" key="6">
    <source>
        <dbReference type="Proteomes" id="UP000294739"/>
    </source>
</evidence>
<evidence type="ECO:0000256" key="1">
    <source>
        <dbReference type="ARBA" id="ARBA00023015"/>
    </source>
</evidence>
<dbReference type="Pfam" id="PF00356">
    <property type="entry name" value="LacI"/>
    <property type="match status" value="1"/>
</dbReference>
<dbReference type="OrthoDB" id="3258243at2"/>
<comment type="caution">
    <text evidence="5">The sequence shown here is derived from an EMBL/GenBank/DDBJ whole genome shotgun (WGS) entry which is preliminary data.</text>
</comment>
<feature type="domain" description="HTH lacI-type" evidence="4">
    <location>
        <begin position="5"/>
        <end position="59"/>
    </location>
</feature>
<dbReference type="CDD" id="cd01392">
    <property type="entry name" value="HTH_LacI"/>
    <property type="match status" value="1"/>
</dbReference>
<dbReference type="SUPFAM" id="SSF53822">
    <property type="entry name" value="Periplasmic binding protein-like I"/>
    <property type="match status" value="1"/>
</dbReference>
<dbReference type="GO" id="GO:0003700">
    <property type="term" value="F:DNA-binding transcription factor activity"/>
    <property type="evidence" value="ECO:0007669"/>
    <property type="project" value="TreeGrafter"/>
</dbReference>
<reference evidence="5 6" key="1">
    <citation type="submission" date="2019-03" db="EMBL/GenBank/DDBJ databases">
        <title>Draft genome sequences of novel Actinobacteria.</title>
        <authorList>
            <person name="Sahin N."/>
            <person name="Ay H."/>
            <person name="Saygin H."/>
        </authorList>
    </citation>
    <scope>NUCLEOTIDE SEQUENCE [LARGE SCALE GENOMIC DNA]</scope>
    <source>
        <strain evidence="5 6">5K138</strain>
    </source>
</reference>
<evidence type="ECO:0000256" key="3">
    <source>
        <dbReference type="ARBA" id="ARBA00023163"/>
    </source>
</evidence>
<accession>A0A4V2Z0R0</accession>
<proteinExistence type="predicted"/>
<dbReference type="InterPro" id="IPR010982">
    <property type="entry name" value="Lambda_DNA-bd_dom_sf"/>
</dbReference>
<keyword evidence="1" id="KW-0805">Transcription regulation</keyword>
<dbReference type="InterPro" id="IPR000843">
    <property type="entry name" value="HTH_LacI"/>
</dbReference>
<sequence>MARSASLKAVAAEAGVSISTVSRAFTRPELIGHDTREQILAIADRLGYHPNRTARSLATGRTALLAVLLPDIANPFFPPLVRAVEDTAYDRGYSVLLMDTDEHLDREAKLLRSLSGQADGVIVCSPRSRTEALRSAAERTPIVLVNRTIEGIASVSCGTRDGVRQLVDHLHSLGHRDIVYLAGPSSSWSDRERRDSARRQAKKLSMRFQVLGHYPATFEGGVMAADAVAASGATAAIAFDDVMAMGVLRRLTERGFAVPGQVSVSGCDDIFFAAMTSPPLTSIATPIAEAGRTAVNLLIDELTGASREKRQVTLSGNLVVRGSTGPTPAERG</sequence>
<dbReference type="InParanoid" id="A0A4V2Z0R0"/>